<protein>
    <submittedName>
        <fullName evidence="1">Uncharacterized protein</fullName>
    </submittedName>
</protein>
<dbReference type="AlphaFoldDB" id="A0A3G9J2F7"/>
<dbReference type="KEGG" id="pbk:Back11_38900"/>
<accession>A0A3G9J2F7</accession>
<proteinExistence type="predicted"/>
<organism evidence="1 2">
    <name type="scientific">Paenibacillus baekrokdamisoli</name>
    <dbReference type="NCBI Taxonomy" id="1712516"/>
    <lineage>
        <taxon>Bacteria</taxon>
        <taxon>Bacillati</taxon>
        <taxon>Bacillota</taxon>
        <taxon>Bacilli</taxon>
        <taxon>Bacillales</taxon>
        <taxon>Paenibacillaceae</taxon>
        <taxon>Paenibacillus</taxon>
    </lineage>
</organism>
<name>A0A3G9J2F7_9BACL</name>
<evidence type="ECO:0000313" key="1">
    <source>
        <dbReference type="EMBL" id="BBH22545.1"/>
    </source>
</evidence>
<dbReference type="Proteomes" id="UP000275368">
    <property type="component" value="Chromosome"/>
</dbReference>
<sequence>MKNDLKELIGSNVRLDRLYDAVKGKVGLKQSALTKELHKLKKHQEQLEKNVQGLITLFSNQALTLGAFTVQNHRIHAEQEALAKRKVELDSILEAQKDTEEQFRAFQKQIALFAKLDIDDEQVLKQLLHQVIDKIKVHQDGTIKIHYNIAQPQVLGELLQGA</sequence>
<reference evidence="1 2" key="1">
    <citation type="submission" date="2018-11" db="EMBL/GenBank/DDBJ databases">
        <title>Complete genome sequence of Paenibacillus baekrokdamisoli strain KCTC 33723.</title>
        <authorList>
            <person name="Kang S.W."/>
            <person name="Lee K.C."/>
            <person name="Kim K.K."/>
            <person name="Kim J.S."/>
            <person name="Kim D.S."/>
            <person name="Ko S.H."/>
            <person name="Yang S.H."/>
            <person name="Lee J.S."/>
        </authorList>
    </citation>
    <scope>NUCLEOTIDE SEQUENCE [LARGE SCALE GENOMIC DNA]</scope>
    <source>
        <strain evidence="1 2">KCTC 33723</strain>
    </source>
</reference>
<keyword evidence="2" id="KW-1185">Reference proteome</keyword>
<dbReference type="RefSeq" id="WP_260182400.1">
    <property type="nucleotide sequence ID" value="NZ_JACHXC010000002.1"/>
</dbReference>
<evidence type="ECO:0000313" key="2">
    <source>
        <dbReference type="Proteomes" id="UP000275368"/>
    </source>
</evidence>
<dbReference type="EMBL" id="AP019308">
    <property type="protein sequence ID" value="BBH22545.1"/>
    <property type="molecule type" value="Genomic_DNA"/>
</dbReference>
<gene>
    <name evidence="1" type="ORF">Back11_38900</name>
</gene>